<feature type="domain" description="RNA polymerase sigma-70 region 2" evidence="6">
    <location>
        <begin position="22"/>
        <end position="87"/>
    </location>
</feature>
<dbReference type="AlphaFoldDB" id="A0A1H6DMG4"/>
<keyword evidence="3" id="KW-0731">Sigma factor</keyword>
<accession>A0A1H6DMG4</accession>
<sequence length="195" mass="20969">MDEVGALVRAAAGGDAAAWESLVARFSGLVWSVARGHGLGAAEAEEVFQITWFRFAEHIGRIRSPEQAGAWLATTARNESRKAVRVGSRVALTSDLDTLVPGVDDLSPEQVMLDAEDAELDRRRDRELVQALEELPGRCRELLRMLLASPPPSYAEVSQALGIPVGSIGPTRARCLSQLRELLVERGITGGAAQS</sequence>
<dbReference type="OrthoDB" id="265863at2"/>
<evidence type="ECO:0000313" key="8">
    <source>
        <dbReference type="Proteomes" id="UP000236723"/>
    </source>
</evidence>
<dbReference type="SUPFAM" id="SSF88659">
    <property type="entry name" value="Sigma3 and sigma4 domains of RNA polymerase sigma factors"/>
    <property type="match status" value="1"/>
</dbReference>
<gene>
    <name evidence="7" type="ORF">SAMN04489712_11987</name>
</gene>
<dbReference type="InterPro" id="IPR013324">
    <property type="entry name" value="RNA_pol_sigma_r3/r4-like"/>
</dbReference>
<evidence type="ECO:0000256" key="3">
    <source>
        <dbReference type="ARBA" id="ARBA00023082"/>
    </source>
</evidence>
<evidence type="ECO:0000256" key="5">
    <source>
        <dbReference type="ARBA" id="ARBA00023163"/>
    </source>
</evidence>
<dbReference type="Pfam" id="PF04542">
    <property type="entry name" value="Sigma70_r2"/>
    <property type="match status" value="1"/>
</dbReference>
<dbReference type="InterPro" id="IPR036388">
    <property type="entry name" value="WH-like_DNA-bd_sf"/>
</dbReference>
<dbReference type="InterPro" id="IPR014284">
    <property type="entry name" value="RNA_pol_sigma-70_dom"/>
</dbReference>
<evidence type="ECO:0000313" key="7">
    <source>
        <dbReference type="EMBL" id="SEG86452.1"/>
    </source>
</evidence>
<dbReference type="NCBIfam" id="TIGR02937">
    <property type="entry name" value="sigma70-ECF"/>
    <property type="match status" value="1"/>
</dbReference>
<evidence type="ECO:0000256" key="1">
    <source>
        <dbReference type="ARBA" id="ARBA00010641"/>
    </source>
</evidence>
<keyword evidence="8" id="KW-1185">Reference proteome</keyword>
<dbReference type="SUPFAM" id="SSF88946">
    <property type="entry name" value="Sigma2 domain of RNA polymerase sigma factors"/>
    <property type="match status" value="1"/>
</dbReference>
<evidence type="ECO:0000256" key="2">
    <source>
        <dbReference type="ARBA" id="ARBA00023015"/>
    </source>
</evidence>
<dbReference type="GO" id="GO:0006352">
    <property type="term" value="P:DNA-templated transcription initiation"/>
    <property type="evidence" value="ECO:0007669"/>
    <property type="project" value="InterPro"/>
</dbReference>
<reference evidence="8" key="1">
    <citation type="submission" date="2016-10" db="EMBL/GenBank/DDBJ databases">
        <authorList>
            <person name="Varghese N."/>
            <person name="Submissions S."/>
        </authorList>
    </citation>
    <scope>NUCLEOTIDE SEQUENCE [LARGE SCALE GENOMIC DNA]</scope>
    <source>
        <strain evidence="8">DSM 43163</strain>
    </source>
</reference>
<dbReference type="PANTHER" id="PTHR43133:SF8">
    <property type="entry name" value="RNA POLYMERASE SIGMA FACTOR HI_1459-RELATED"/>
    <property type="match status" value="1"/>
</dbReference>
<keyword evidence="4" id="KW-0238">DNA-binding</keyword>
<dbReference type="RefSeq" id="WP_103942873.1">
    <property type="nucleotide sequence ID" value="NZ_FNVO01000019.1"/>
</dbReference>
<keyword evidence="2" id="KW-0805">Transcription regulation</keyword>
<keyword evidence="5" id="KW-0804">Transcription</keyword>
<dbReference type="PANTHER" id="PTHR43133">
    <property type="entry name" value="RNA POLYMERASE ECF-TYPE SIGMA FACTO"/>
    <property type="match status" value="1"/>
</dbReference>
<name>A0A1H6DMG4_9ACTN</name>
<dbReference type="InterPro" id="IPR039425">
    <property type="entry name" value="RNA_pol_sigma-70-like"/>
</dbReference>
<dbReference type="GO" id="GO:0003677">
    <property type="term" value="F:DNA binding"/>
    <property type="evidence" value="ECO:0007669"/>
    <property type="project" value="UniProtKB-KW"/>
</dbReference>
<dbReference type="Proteomes" id="UP000236723">
    <property type="component" value="Unassembled WGS sequence"/>
</dbReference>
<dbReference type="GO" id="GO:0016987">
    <property type="term" value="F:sigma factor activity"/>
    <property type="evidence" value="ECO:0007669"/>
    <property type="project" value="UniProtKB-KW"/>
</dbReference>
<evidence type="ECO:0000256" key="4">
    <source>
        <dbReference type="ARBA" id="ARBA00023125"/>
    </source>
</evidence>
<dbReference type="EMBL" id="FNVO01000019">
    <property type="protein sequence ID" value="SEG86452.1"/>
    <property type="molecule type" value="Genomic_DNA"/>
</dbReference>
<protein>
    <submittedName>
        <fullName evidence="7">RNA polymerase sigma factor, sigma-70 family</fullName>
    </submittedName>
</protein>
<comment type="similarity">
    <text evidence="1">Belongs to the sigma-70 factor family. ECF subfamily.</text>
</comment>
<organism evidence="7 8">
    <name type="scientific">Thermomonospora echinospora</name>
    <dbReference type="NCBI Taxonomy" id="1992"/>
    <lineage>
        <taxon>Bacteria</taxon>
        <taxon>Bacillati</taxon>
        <taxon>Actinomycetota</taxon>
        <taxon>Actinomycetes</taxon>
        <taxon>Streptosporangiales</taxon>
        <taxon>Thermomonosporaceae</taxon>
        <taxon>Thermomonospora</taxon>
    </lineage>
</organism>
<evidence type="ECO:0000259" key="6">
    <source>
        <dbReference type="Pfam" id="PF04542"/>
    </source>
</evidence>
<dbReference type="InterPro" id="IPR007627">
    <property type="entry name" value="RNA_pol_sigma70_r2"/>
</dbReference>
<dbReference type="Gene3D" id="1.10.10.10">
    <property type="entry name" value="Winged helix-like DNA-binding domain superfamily/Winged helix DNA-binding domain"/>
    <property type="match status" value="1"/>
</dbReference>
<dbReference type="InterPro" id="IPR013325">
    <property type="entry name" value="RNA_pol_sigma_r2"/>
</dbReference>
<dbReference type="Gene3D" id="1.10.1740.10">
    <property type="match status" value="1"/>
</dbReference>
<proteinExistence type="inferred from homology"/>